<keyword evidence="1" id="KW-0489">Methyltransferase</keyword>
<name>A0ABQ7GGU7_DUNSA</name>
<dbReference type="SUPFAM" id="SSF81822">
    <property type="entry name" value="RuBisCo LSMT C-terminal, substrate-binding domain"/>
    <property type="match status" value="1"/>
</dbReference>
<protein>
    <recommendedName>
        <fullName evidence="7">SET domain-containing protein</fullName>
    </recommendedName>
</protein>
<feature type="region of interest" description="Disordered" evidence="4">
    <location>
        <begin position="363"/>
        <end position="384"/>
    </location>
</feature>
<dbReference type="Proteomes" id="UP000815325">
    <property type="component" value="Unassembled WGS sequence"/>
</dbReference>
<gene>
    <name evidence="5" type="ORF">DUNSADRAFT_9738</name>
</gene>
<evidence type="ECO:0000256" key="1">
    <source>
        <dbReference type="ARBA" id="ARBA00022603"/>
    </source>
</evidence>
<keyword evidence="2" id="KW-0808">Transferase</keyword>
<evidence type="ECO:0000256" key="4">
    <source>
        <dbReference type="SAM" id="MobiDB-lite"/>
    </source>
</evidence>
<dbReference type="PANTHER" id="PTHR13271">
    <property type="entry name" value="UNCHARACTERIZED PUTATIVE METHYLTRANSFERASE"/>
    <property type="match status" value="1"/>
</dbReference>
<evidence type="ECO:0000256" key="3">
    <source>
        <dbReference type="ARBA" id="ARBA00022691"/>
    </source>
</evidence>
<comment type="caution">
    <text evidence="5">The sequence shown here is derived from an EMBL/GenBank/DDBJ whole genome shotgun (WGS) entry which is preliminary data.</text>
</comment>
<reference evidence="5" key="1">
    <citation type="submission" date="2017-08" db="EMBL/GenBank/DDBJ databases">
        <authorList>
            <person name="Polle J.E."/>
            <person name="Barry K."/>
            <person name="Cushman J."/>
            <person name="Schmutz J."/>
            <person name="Tran D."/>
            <person name="Hathwaick L.T."/>
            <person name="Yim W.C."/>
            <person name="Jenkins J."/>
            <person name="Mckie-Krisberg Z.M."/>
            <person name="Prochnik S."/>
            <person name="Lindquist E."/>
            <person name="Dockter R.B."/>
            <person name="Adam C."/>
            <person name="Molina H."/>
            <person name="Bunkerborg J."/>
            <person name="Jin E."/>
            <person name="Buchheim M."/>
            <person name="Magnuson J."/>
        </authorList>
    </citation>
    <scope>NUCLEOTIDE SEQUENCE</scope>
    <source>
        <strain evidence="5">CCAP 19/18</strain>
    </source>
</reference>
<feature type="compositionally biased region" description="Low complexity" evidence="4">
    <location>
        <begin position="363"/>
        <end position="376"/>
    </location>
</feature>
<dbReference type="InterPro" id="IPR046341">
    <property type="entry name" value="SET_dom_sf"/>
</dbReference>
<feature type="compositionally biased region" description="Low complexity" evidence="4">
    <location>
        <begin position="447"/>
        <end position="473"/>
    </location>
</feature>
<evidence type="ECO:0008006" key="7">
    <source>
        <dbReference type="Google" id="ProtNLM"/>
    </source>
</evidence>
<feature type="compositionally biased region" description="Polar residues" evidence="4">
    <location>
        <begin position="425"/>
        <end position="446"/>
    </location>
</feature>
<feature type="region of interest" description="Disordered" evidence="4">
    <location>
        <begin position="424"/>
        <end position="478"/>
    </location>
</feature>
<evidence type="ECO:0000256" key="2">
    <source>
        <dbReference type="ARBA" id="ARBA00022679"/>
    </source>
</evidence>
<dbReference type="InterPro" id="IPR036464">
    <property type="entry name" value="Rubisco_LSMT_subst-bd_sf"/>
</dbReference>
<dbReference type="CDD" id="cd10527">
    <property type="entry name" value="SET_LSMT"/>
    <property type="match status" value="1"/>
</dbReference>
<keyword evidence="3" id="KW-0949">S-adenosyl-L-methionine</keyword>
<accession>A0ABQ7GGU7</accession>
<dbReference type="PANTHER" id="PTHR13271:SF137">
    <property type="entry name" value="SET DOMAIN-CONTAINING PROTEIN"/>
    <property type="match status" value="1"/>
</dbReference>
<dbReference type="SUPFAM" id="SSF82199">
    <property type="entry name" value="SET domain"/>
    <property type="match status" value="1"/>
</dbReference>
<organism evidence="5 6">
    <name type="scientific">Dunaliella salina</name>
    <name type="common">Green alga</name>
    <name type="synonym">Protococcus salinus</name>
    <dbReference type="NCBI Taxonomy" id="3046"/>
    <lineage>
        <taxon>Eukaryota</taxon>
        <taxon>Viridiplantae</taxon>
        <taxon>Chlorophyta</taxon>
        <taxon>core chlorophytes</taxon>
        <taxon>Chlorophyceae</taxon>
        <taxon>CS clade</taxon>
        <taxon>Chlamydomonadales</taxon>
        <taxon>Dunaliellaceae</taxon>
        <taxon>Dunaliella</taxon>
    </lineage>
</organism>
<evidence type="ECO:0000313" key="6">
    <source>
        <dbReference type="Proteomes" id="UP000815325"/>
    </source>
</evidence>
<feature type="compositionally biased region" description="Low complexity" evidence="4">
    <location>
        <begin position="53"/>
        <end position="65"/>
    </location>
</feature>
<dbReference type="EMBL" id="MU069789">
    <property type="protein sequence ID" value="KAF5833829.1"/>
    <property type="molecule type" value="Genomic_DNA"/>
</dbReference>
<sequence length="623" mass="67956">MDTTLHHLFPSTSTSLHAASQIKKSPLPLRRAKCRPTKLLPSTSMRSGVALKAQAPTAQQASTATCTPDQDPSELLRDLAGEELSFVAMAPTALGRGLVTREPVIRQAIVSVPMHNSLCLTDEPLSGISVFGDRLQQAWQQQHGQMPQEMQDFLQGEERWDIRMTGWLLYVLDKERQRAAGGSLGANGPSLWSQYLALLPSEHEMCCLLNYSQEEAKELQLQQLMVEAKVQREWSEYCHSYYFSKASGLYRFADSMEDSIWAASMVRSRTFSENVNGEGITLMVPYADLANHSFSHNSTFCVGQSRQNFELRSVVHIDKGVEAAISYGEAKCNYQLLRDYGFVVPGNPNDRIPLHPSVLSFADDNSNNSSSSSSGGSEDESCLRFSNAEESSKAVFKGHRLNGLSLVEAAGLAGDWMKGELYPQGQCSTTSQPHQSQNGSQAQPGQATSSTDSDSGAGSSSTSSNASSNAASSRWSSKAGDDAFWSRQRCAVLSLPLTDGYNGRAGAGAAAEDQGGGGLAKSIMSWMAKPITDSGQPPPRALRPDEVSMERASVQEHIQHMEGLLQSLPTTVEEDQALLEQHAAAADQRLSERLATAVRCRLEWKLLVRQGLHLLQAYLECMR</sequence>
<dbReference type="InterPro" id="IPR050600">
    <property type="entry name" value="SETD3_SETD6_MTase"/>
</dbReference>
<dbReference type="Gene3D" id="3.90.1410.10">
    <property type="entry name" value="set domain protein methyltransferase, domain 1"/>
    <property type="match status" value="1"/>
</dbReference>
<evidence type="ECO:0000313" key="5">
    <source>
        <dbReference type="EMBL" id="KAF5833829.1"/>
    </source>
</evidence>
<feature type="region of interest" description="Disordered" evidence="4">
    <location>
        <begin position="46"/>
        <end position="71"/>
    </location>
</feature>
<proteinExistence type="predicted"/>
<keyword evidence="6" id="KW-1185">Reference proteome</keyword>